<organism evidence="9 11">
    <name type="scientific">Brevibacillus composti</name>
    <dbReference type="NCBI Taxonomy" id="2796470"/>
    <lineage>
        <taxon>Bacteria</taxon>
        <taxon>Bacillati</taxon>
        <taxon>Bacillota</taxon>
        <taxon>Bacilli</taxon>
        <taxon>Bacillales</taxon>
        <taxon>Paenibacillaceae</taxon>
        <taxon>Brevibacillus</taxon>
    </lineage>
</organism>
<dbReference type="AlphaFoldDB" id="A0A7T5JPY4"/>
<evidence type="ECO:0000256" key="4">
    <source>
        <dbReference type="ARBA" id="ARBA00022475"/>
    </source>
</evidence>
<dbReference type="CDD" id="cd06550">
    <property type="entry name" value="TM_ABC_iron-siderophores_like"/>
    <property type="match status" value="1"/>
</dbReference>
<dbReference type="EMBL" id="CP066308">
    <property type="protein sequence ID" value="QQE75779.1"/>
    <property type="molecule type" value="Genomic_DNA"/>
</dbReference>
<dbReference type="InterPro" id="IPR037294">
    <property type="entry name" value="ABC_BtuC-like"/>
</dbReference>
<reference evidence="9 11" key="1">
    <citation type="submission" date="2020-12" db="EMBL/GenBank/DDBJ databases">
        <title>strain FJAT-54423T represents a novel species of the genus Brevibacillus.</title>
        <authorList>
            <person name="Tang R."/>
        </authorList>
    </citation>
    <scope>NUCLEOTIDE SEQUENCE [LARGE SCALE GENOMIC DNA]</scope>
    <source>
        <strain evidence="9 11">FJAT-54423</strain>
    </source>
</reference>
<evidence type="ECO:0000256" key="8">
    <source>
        <dbReference type="SAM" id="Phobius"/>
    </source>
</evidence>
<name>A0A7T5JPY4_9BACL</name>
<dbReference type="PANTHER" id="PTHR30472:SF65">
    <property type="entry name" value="SIDEROPHORE TRANSPORT SYSTEM PERMEASE PROTEIN YFIZ-RELATED"/>
    <property type="match status" value="1"/>
</dbReference>
<evidence type="ECO:0000256" key="7">
    <source>
        <dbReference type="ARBA" id="ARBA00023136"/>
    </source>
</evidence>
<evidence type="ECO:0000313" key="9">
    <source>
        <dbReference type="EMBL" id="QQE75779.1"/>
    </source>
</evidence>
<sequence length="416" mass="43539">MMREKGFCIPYGYKLLLALLVWVGMFFAAIVFGAADTGLRDVWLALTTQDASEAVLVIREIRLPREVAAVFVGTALAVSGAIMQGITRNPLADPGLLGLTAGANAGLALTLALFPAAGYFSITLACFLGAAAGTLLVFGISAMKRGGFAPLRIVLAGAAVSAFLLAIAQGVGIYFHIPKEVAMWTAGGLIGTTWSQLQVIAPFILLGLAIALLLSRQLTILSLSEEVAVGLGQKTRRIKSVLFAVIIMLAGAAVALVGNMAFLGLMVPHIVRAVVGTDWPFVAALLPWLLILIPFSLYKAQRLNLLALSETVVIGLGVAIHKERRHLLLAAVALAASAVSVTGGIAFIGLMAPHMAKSLVGPRHQRCMPVAILLGGWLLLLADTIGRNAVDTGGLPAGIIVALIGAPYFLYLLSRR</sequence>
<feature type="transmembrane region" description="Helical" evidence="8">
    <location>
        <begin position="197"/>
        <end position="214"/>
    </location>
</feature>
<gene>
    <name evidence="9" type="ORF">JD108_07865</name>
    <name evidence="10" type="ORF">KDJ56_07545</name>
</gene>
<feature type="transmembrane region" description="Helical" evidence="8">
    <location>
        <begin position="120"/>
        <end position="141"/>
    </location>
</feature>
<dbReference type="SUPFAM" id="SSF81345">
    <property type="entry name" value="ABC transporter involved in vitamin B12 uptake, BtuC"/>
    <property type="match status" value="2"/>
</dbReference>
<evidence type="ECO:0000256" key="6">
    <source>
        <dbReference type="ARBA" id="ARBA00022989"/>
    </source>
</evidence>
<dbReference type="RefSeq" id="WP_198829293.1">
    <property type="nucleotide sequence ID" value="NZ_CP066308.1"/>
</dbReference>
<comment type="subcellular location">
    <subcellularLocation>
        <location evidence="1">Cell membrane</location>
        <topology evidence="1">Multi-pass membrane protein</topology>
    </subcellularLocation>
</comment>
<keyword evidence="5 8" id="KW-0812">Transmembrane</keyword>
<feature type="transmembrane region" description="Helical" evidence="8">
    <location>
        <begin position="153"/>
        <end position="177"/>
    </location>
</feature>
<keyword evidence="6 8" id="KW-1133">Transmembrane helix</keyword>
<accession>A0A7T5JPY4</accession>
<protein>
    <submittedName>
        <fullName evidence="9">Iron ABC transporter permease</fullName>
    </submittedName>
</protein>
<dbReference type="GO" id="GO:0022857">
    <property type="term" value="F:transmembrane transporter activity"/>
    <property type="evidence" value="ECO:0007669"/>
    <property type="project" value="InterPro"/>
</dbReference>
<proteinExistence type="inferred from homology"/>
<dbReference type="Pfam" id="PF01032">
    <property type="entry name" value="FecCD"/>
    <property type="match status" value="1"/>
</dbReference>
<comment type="similarity">
    <text evidence="2">Belongs to the binding-protein-dependent transport system permease family. FecCD subfamily.</text>
</comment>
<evidence type="ECO:0000313" key="12">
    <source>
        <dbReference type="Proteomes" id="UP000677234"/>
    </source>
</evidence>
<keyword evidence="3" id="KW-0813">Transport</keyword>
<reference evidence="10" key="2">
    <citation type="submission" date="2021-04" db="EMBL/GenBank/DDBJ databases">
        <title>Brevibacillus composti FJAT-54423, complete genome.</title>
        <authorList>
            <person name="Tang R."/>
        </authorList>
    </citation>
    <scope>NUCLEOTIDE SEQUENCE</scope>
    <source>
        <strain evidence="10">FJAT-54424</strain>
    </source>
</reference>
<dbReference type="InterPro" id="IPR000522">
    <property type="entry name" value="ABC_transptr_permease_BtuC"/>
</dbReference>
<keyword evidence="12" id="KW-1185">Reference proteome</keyword>
<feature type="transmembrane region" description="Helical" evidence="8">
    <location>
        <begin position="395"/>
        <end position="413"/>
    </location>
</feature>
<feature type="transmembrane region" description="Helical" evidence="8">
    <location>
        <begin position="95"/>
        <end position="114"/>
    </location>
</feature>
<evidence type="ECO:0000256" key="5">
    <source>
        <dbReference type="ARBA" id="ARBA00022692"/>
    </source>
</evidence>
<feature type="transmembrane region" description="Helical" evidence="8">
    <location>
        <begin position="327"/>
        <end position="350"/>
    </location>
</feature>
<evidence type="ECO:0000313" key="11">
    <source>
        <dbReference type="Proteomes" id="UP000595847"/>
    </source>
</evidence>
<dbReference type="EMBL" id="CP073708">
    <property type="protein sequence ID" value="QUO42805.1"/>
    <property type="molecule type" value="Genomic_DNA"/>
</dbReference>
<dbReference type="Gene3D" id="1.10.3470.10">
    <property type="entry name" value="ABC transporter involved in vitamin B12 uptake, BtuC"/>
    <property type="match status" value="2"/>
</dbReference>
<keyword evidence="4" id="KW-1003">Cell membrane</keyword>
<evidence type="ECO:0000313" key="10">
    <source>
        <dbReference type="EMBL" id="QUO42805.1"/>
    </source>
</evidence>
<dbReference type="Proteomes" id="UP000677234">
    <property type="component" value="Chromosome"/>
</dbReference>
<feature type="transmembrane region" description="Helical" evidence="8">
    <location>
        <begin position="12"/>
        <end position="35"/>
    </location>
</feature>
<feature type="transmembrane region" description="Helical" evidence="8">
    <location>
        <begin position="67"/>
        <end position="83"/>
    </location>
</feature>
<keyword evidence="7 8" id="KW-0472">Membrane</keyword>
<dbReference type="PANTHER" id="PTHR30472">
    <property type="entry name" value="FERRIC ENTEROBACTIN TRANSPORT SYSTEM PERMEASE PROTEIN"/>
    <property type="match status" value="1"/>
</dbReference>
<feature type="transmembrane region" description="Helical" evidence="8">
    <location>
        <begin position="241"/>
        <end position="267"/>
    </location>
</feature>
<dbReference type="GO" id="GO:0005886">
    <property type="term" value="C:plasma membrane"/>
    <property type="evidence" value="ECO:0007669"/>
    <property type="project" value="UniProtKB-SubCell"/>
</dbReference>
<evidence type="ECO:0000256" key="2">
    <source>
        <dbReference type="ARBA" id="ARBA00007935"/>
    </source>
</evidence>
<evidence type="ECO:0000256" key="3">
    <source>
        <dbReference type="ARBA" id="ARBA00022448"/>
    </source>
</evidence>
<evidence type="ECO:0000256" key="1">
    <source>
        <dbReference type="ARBA" id="ARBA00004651"/>
    </source>
</evidence>
<dbReference type="Proteomes" id="UP000595847">
    <property type="component" value="Chromosome"/>
</dbReference>
<dbReference type="GO" id="GO:0033214">
    <property type="term" value="P:siderophore-iron import into cell"/>
    <property type="evidence" value="ECO:0007669"/>
    <property type="project" value="TreeGrafter"/>
</dbReference>
<feature type="transmembrane region" description="Helical" evidence="8">
    <location>
        <begin position="279"/>
        <end position="298"/>
    </location>
</feature>
<dbReference type="KEGG" id="bcop:JD108_07865"/>